<name>A0A2K2H6G8_9BACT</name>
<gene>
    <name evidence="4" type="ORF">C2E25_15145</name>
</gene>
<dbReference type="Pfam" id="PF13439">
    <property type="entry name" value="Glyco_transf_4"/>
    <property type="match status" value="1"/>
</dbReference>
<dbReference type="Pfam" id="PF13692">
    <property type="entry name" value="Glyco_trans_1_4"/>
    <property type="match status" value="1"/>
</dbReference>
<feature type="domain" description="Glycosyltransferase subfamily 4-like N-terminal" evidence="3">
    <location>
        <begin position="35"/>
        <end position="221"/>
    </location>
</feature>
<keyword evidence="2" id="KW-1133">Transmembrane helix</keyword>
<dbReference type="AlphaFoldDB" id="A0A2K2H6G8"/>
<dbReference type="GO" id="GO:0016757">
    <property type="term" value="F:glycosyltransferase activity"/>
    <property type="evidence" value="ECO:0007669"/>
    <property type="project" value="UniProtKB-ARBA"/>
</dbReference>
<dbReference type="SUPFAM" id="SSF53756">
    <property type="entry name" value="UDP-Glycosyltransferase/glycogen phosphorylase"/>
    <property type="match status" value="1"/>
</dbReference>
<dbReference type="RefSeq" id="WP_103116565.1">
    <property type="nucleotide sequence ID" value="NZ_PPFX01000046.1"/>
</dbReference>
<dbReference type="InterPro" id="IPR028098">
    <property type="entry name" value="Glyco_trans_4-like_N"/>
</dbReference>
<evidence type="ECO:0000259" key="3">
    <source>
        <dbReference type="Pfam" id="PF13439"/>
    </source>
</evidence>
<evidence type="ECO:0000313" key="5">
    <source>
        <dbReference type="Proteomes" id="UP000236340"/>
    </source>
</evidence>
<sequence length="413" mass="45809">MPFKQDDIGDVSQDAPSVLILYPWGIESVRKKNIGAGLRVGLLADFLLDKGFHVTVLSTGRSSWETEDRGILFRQLVFPSSFGLFCLYALVLLVSRIGRMPALQAFTYFFFPGFDQRFSARLIDIAEEHDVVLLEYPFWFEALGAGSKRLILTNHDVLSVSWTKEGPSFVNKFMFGKLLNRELAAMKSAHSSVVVSHSDAEYFRARGVQGIRVVTNPVALQEEELISPARGNNELEKTLEGFESAALFVGSGWIPNREAVKSIIEEIAPACPEIIFFIAGDCGKGIRCFAPNIRLLGSVEPAVLEDLYHIVKFCLIPVPWGTGTSLKAVEAMSRGKVIIATRVGVRGIPFEHGIHGIVCDDAKDYPAWIKTLLADSEKCSQMTCRAKLVAKNFDYRNVYGTYLELIDGFLNGK</sequence>
<evidence type="ECO:0000256" key="1">
    <source>
        <dbReference type="ARBA" id="ARBA00022679"/>
    </source>
</evidence>
<keyword evidence="1" id="KW-0808">Transferase</keyword>
<proteinExistence type="predicted"/>
<dbReference type="Proteomes" id="UP000236340">
    <property type="component" value="Unassembled WGS sequence"/>
</dbReference>
<evidence type="ECO:0000256" key="2">
    <source>
        <dbReference type="SAM" id="Phobius"/>
    </source>
</evidence>
<keyword evidence="2" id="KW-0472">Membrane</keyword>
<dbReference type="OrthoDB" id="9807209at2"/>
<dbReference type="CDD" id="cd03801">
    <property type="entry name" value="GT4_PimA-like"/>
    <property type="match status" value="1"/>
</dbReference>
<comment type="caution">
    <text evidence="4">The sequence shown here is derived from an EMBL/GenBank/DDBJ whole genome shotgun (WGS) entry which is preliminary data.</text>
</comment>
<accession>A0A2K2H6G8</accession>
<dbReference type="PANTHER" id="PTHR46401:SF2">
    <property type="entry name" value="GLYCOSYLTRANSFERASE WBBK-RELATED"/>
    <property type="match status" value="1"/>
</dbReference>
<dbReference type="PANTHER" id="PTHR46401">
    <property type="entry name" value="GLYCOSYLTRANSFERASE WBBK-RELATED"/>
    <property type="match status" value="1"/>
</dbReference>
<dbReference type="GO" id="GO:0009103">
    <property type="term" value="P:lipopolysaccharide biosynthetic process"/>
    <property type="evidence" value="ECO:0007669"/>
    <property type="project" value="TreeGrafter"/>
</dbReference>
<organism evidence="4 5">
    <name type="scientific">Geothermobacter hydrogeniphilus</name>
    <dbReference type="NCBI Taxonomy" id="1969733"/>
    <lineage>
        <taxon>Bacteria</taxon>
        <taxon>Pseudomonadati</taxon>
        <taxon>Thermodesulfobacteriota</taxon>
        <taxon>Desulfuromonadia</taxon>
        <taxon>Desulfuromonadales</taxon>
        <taxon>Geothermobacteraceae</taxon>
        <taxon>Geothermobacter</taxon>
    </lineage>
</organism>
<protein>
    <recommendedName>
        <fullName evidence="3">Glycosyltransferase subfamily 4-like N-terminal domain-containing protein</fullName>
    </recommendedName>
</protein>
<keyword evidence="2" id="KW-0812">Transmembrane</keyword>
<evidence type="ECO:0000313" key="4">
    <source>
        <dbReference type="EMBL" id="PNU18898.1"/>
    </source>
</evidence>
<dbReference type="EMBL" id="PPFX01000046">
    <property type="protein sequence ID" value="PNU18898.1"/>
    <property type="molecule type" value="Genomic_DNA"/>
</dbReference>
<reference evidence="4 5" key="1">
    <citation type="journal article" date="2018" name="Genome Announc.">
        <title>Genome Sequence of Geothermobacter sp. HR-1 Iron Reducer from the Loihi Seamount.</title>
        <authorList>
            <person name="Smith H."/>
            <person name="Abuyen K."/>
            <person name="Tremblay J."/>
            <person name="Savalia P."/>
            <person name="Perez-Rodriguez I."/>
            <person name="Emerson D."/>
            <person name="Tully B."/>
            <person name="Amend J."/>
        </authorList>
    </citation>
    <scope>NUCLEOTIDE SEQUENCE [LARGE SCALE GENOMIC DNA]</scope>
    <source>
        <strain evidence="4 5">HR-1</strain>
    </source>
</reference>
<feature type="transmembrane region" description="Helical" evidence="2">
    <location>
        <begin position="71"/>
        <end position="94"/>
    </location>
</feature>
<dbReference type="Gene3D" id="3.40.50.2000">
    <property type="entry name" value="Glycogen Phosphorylase B"/>
    <property type="match status" value="2"/>
</dbReference>